<accession>Q5A2T8</accession>
<organism evidence="2 3">
    <name type="scientific">Candida albicans (strain SC5314 / ATCC MYA-2876)</name>
    <name type="common">Yeast</name>
    <dbReference type="NCBI Taxonomy" id="237561"/>
    <lineage>
        <taxon>Eukaryota</taxon>
        <taxon>Fungi</taxon>
        <taxon>Dikarya</taxon>
        <taxon>Ascomycota</taxon>
        <taxon>Saccharomycotina</taxon>
        <taxon>Pichiomycetes</taxon>
        <taxon>Debaryomycetaceae</taxon>
        <taxon>Candida/Lodderomyces clade</taxon>
        <taxon>Candida</taxon>
    </lineage>
</organism>
<dbReference type="EMBL" id="CP017624">
    <property type="protein sequence ID" value="AOW27803.1"/>
    <property type="molecule type" value="Genomic_DNA"/>
</dbReference>
<dbReference type="RefSeq" id="XP_716018.1">
    <property type="nucleotide sequence ID" value="XM_710925.1"/>
</dbReference>
<dbReference type="AlphaFoldDB" id="Q5A2T8"/>
<dbReference type="KEGG" id="cal:CAALFM_C208090WA"/>
<evidence type="ECO:0000313" key="1">
    <source>
        <dbReference type="CGD" id="CAL0000193853"/>
    </source>
</evidence>
<dbReference type="GeneID" id="3642336"/>
<reference evidence="2 3" key="1">
    <citation type="journal article" date="2004" name="Proc. Natl. Acad. Sci. U.S.A.">
        <title>The diploid genome sequence of Candida albicans.</title>
        <authorList>
            <person name="Jones T."/>
            <person name="Federspiel N.A."/>
            <person name="Chibana H."/>
            <person name="Dungan J."/>
            <person name="Kalman S."/>
            <person name="Magee B.B."/>
            <person name="Newport G."/>
            <person name="Thorstenson Y.R."/>
            <person name="Agabian N."/>
            <person name="Magee P.T."/>
            <person name="Davis R.W."/>
            <person name="Scherer S."/>
        </authorList>
    </citation>
    <scope>NUCLEOTIDE SEQUENCE [LARGE SCALE GENOMIC DNA]</scope>
    <source>
        <strain evidence="3">SC5314 / ATCC MYA-2876</strain>
    </source>
</reference>
<protein>
    <submittedName>
        <fullName evidence="2">Uncharacterized protein</fullName>
    </submittedName>
</protein>
<sequence>MIKYFGESKWLQSISDSSTNSSHTQDTDNFTFRTMAQFSTSTFFAIPTTIIQDLVSFLVVSQTRQHQKHSSNSSWTFHWNSDIGNLNALVGKRLNIYLIITCTIMTEGNQGFGHVLSQFSIKSTSLFNRCICSSNIGDITVLGLQVLDKLFTVSRFTINDISNSSNFVPFFLSKFYFA</sequence>
<reference evidence="2 3" key="3">
    <citation type="journal article" date="2013" name="Genome Biol.">
        <title>Assembly of a phased diploid Candida albicans genome facilitates allele-specific measurements and provides a simple model for repeat and indel structure.</title>
        <authorList>
            <person name="Muzzey D."/>
            <person name="Schwartz K."/>
            <person name="Weissman J.S."/>
            <person name="Sherlock G."/>
        </authorList>
    </citation>
    <scope>NUCLEOTIDE SEQUENCE [LARGE SCALE GENOMIC DNA]</scope>
    <source>
        <strain evidence="3">SC5314 / ATCC MYA-2876</strain>
    </source>
</reference>
<evidence type="ECO:0000313" key="2">
    <source>
        <dbReference type="EMBL" id="AOW27803.1"/>
    </source>
</evidence>
<proteinExistence type="predicted"/>
<dbReference type="Proteomes" id="UP000000559">
    <property type="component" value="Chromosome 2"/>
</dbReference>
<dbReference type="CGD" id="CAL0000193853">
    <property type="gene designation" value="orf19.2177"/>
</dbReference>
<evidence type="ECO:0000313" key="3">
    <source>
        <dbReference type="Proteomes" id="UP000000559"/>
    </source>
</evidence>
<dbReference type="InParanoid" id="Q5A2T8"/>
<dbReference type="HOGENOM" id="CLU_1703981_0_0_1"/>
<dbReference type="VEuPathDB" id="FungiDB:C2_08090W_A"/>
<reference evidence="2 3" key="2">
    <citation type="journal article" date="2007" name="Genome Biol.">
        <title>Assembly of the Candida albicans genome into sixteen supercontigs aligned on the eight chromosomes.</title>
        <authorList>
            <person name="van het Hoog M."/>
            <person name="Rast T.J."/>
            <person name="Martchenko M."/>
            <person name="Grindle S."/>
            <person name="Dignard D."/>
            <person name="Hogues H."/>
            <person name="Cuomo C."/>
            <person name="Berriman M."/>
            <person name="Scherer S."/>
            <person name="Magee B.B."/>
            <person name="Whiteway M."/>
            <person name="Chibana H."/>
            <person name="Nantel A."/>
            <person name="Magee P.T."/>
        </authorList>
    </citation>
    <scope>GENOME REANNOTATION</scope>
    <source>
        <strain evidence="3">SC5314 / ATCC MYA-2876</strain>
    </source>
</reference>
<keyword evidence="3" id="KW-1185">Reference proteome</keyword>
<gene>
    <name evidence="2" type="ordered locus">CAALFM_C208090WA</name>
    <name evidence="1" type="ordered locus">orf19.2177</name>
</gene>
<name>Q5A2T8_CANAL</name>